<evidence type="ECO:0000259" key="3">
    <source>
        <dbReference type="Pfam" id="PF20778"/>
    </source>
</evidence>
<feature type="region of interest" description="Disordered" evidence="1">
    <location>
        <begin position="540"/>
        <end position="564"/>
    </location>
</feature>
<evidence type="ECO:0000313" key="4">
    <source>
        <dbReference type="EMBL" id="KAK4506608.1"/>
    </source>
</evidence>
<sequence length="906" mass="102181">MVLPGIVARPSTCLRCQLLEVLLQARLSRGRIPARASNPYQRCNAFSTRSRRLQEADEGILVKKEKPYYWKKVKTPERVIGRPGRRQRVVSERLSTNSLDKPANVIVFKDVAEAPEAHIPPSETYTLNDGEPRPKALTAKEIEDAITGHYIAPAEAEVNLSIEGLRPQETVMNERDFEAHRRRLMDGYTFPQLSKYLAWSLRASGAGVPERLDPDINKTAQAFAWNTWRRGQTPLEQRHPKVVKKKGKGSTTKINLVEQVLRLAWHITIQSEQQEIGELEVELLPWQTVMLFDILQNDRPQYQNFIRSHILLDSTQVQPYPADSIMRVTGRRQDAEEVARQLKVALLKVERLEIDFKPFHDWEHRFSAEELGYISDLTKTVIAIEQDYILAVYGLSEAARHNARRLLLAMLDLPGKSSFDETSRVGTKAVGKAGRPMPLTKNMMPVDMSSGLHRRDRAKEIMRRMEPCQRKVASTHHPDQSTSSSSANKKIAKTVVSELAAARIPPSKQLLPTDPSDLYWRDEPFWTSWTVEFGKILQPQIKPKPPVPQSKKSTNPQPPAAEPRKLVLQHQVPGMQTLLSFFEDLASGNKMPYLIAHFIPVIPSVATSFKTLPRIQACFKFSTPQPFKPPELLLTSIIATIDEQHLSLPLTEHAVDLRFSRRQTLNAKVDVASNDEDIRKFSAKLQESVQRRGQLLDAPPELTFRLPQKFINRQASTQAVDVPYYFERFEQVQKTRFLPRQRILEKDVDEEVKDLVRSMPEDMLLDYGEVEGGAIYGSRTMLELRTWTPRVTENDESLLGDQVESESSVEPVEGVQSPPLDADTATVSKPSADGGEESQARTTHHGGENGPAARESASDVQAVEKPAESSKDPNAKTKELVSTALKIANILTRATSGSLKHYASQK</sequence>
<proteinExistence type="predicted"/>
<evidence type="ECO:0000259" key="2">
    <source>
        <dbReference type="Pfam" id="PF20776"/>
    </source>
</evidence>
<accession>A0ABR0EZU5</accession>
<reference evidence="4 5" key="1">
    <citation type="journal article" date="2023" name="G3 (Bethesda)">
        <title>A chromosome-level genome assembly of Zasmidium syzygii isolated from banana leaves.</title>
        <authorList>
            <person name="van Westerhoven A.C."/>
            <person name="Mehrabi R."/>
            <person name="Talebi R."/>
            <person name="Steentjes M.B.F."/>
            <person name="Corcolon B."/>
            <person name="Chong P.A."/>
            <person name="Kema G.H.J."/>
            <person name="Seidl M.F."/>
        </authorList>
    </citation>
    <scope>NUCLEOTIDE SEQUENCE [LARGE SCALE GENOMIC DNA]</scope>
    <source>
        <strain evidence="4 5">P124</strain>
    </source>
</reference>
<evidence type="ECO:0000256" key="1">
    <source>
        <dbReference type="SAM" id="MobiDB-lite"/>
    </source>
</evidence>
<feature type="compositionally biased region" description="Low complexity" evidence="1">
    <location>
        <begin position="805"/>
        <end position="819"/>
    </location>
</feature>
<dbReference type="Pfam" id="PF20776">
    <property type="entry name" value="SLS1_N"/>
    <property type="match status" value="1"/>
</dbReference>
<dbReference type="Proteomes" id="UP001305779">
    <property type="component" value="Unassembled WGS sequence"/>
</dbReference>
<protein>
    <submittedName>
        <fullName evidence="4">Uncharacterized protein</fullName>
    </submittedName>
</protein>
<organism evidence="4 5">
    <name type="scientific">Zasmidium cellare</name>
    <name type="common">Wine cellar mold</name>
    <name type="synonym">Racodium cellare</name>
    <dbReference type="NCBI Taxonomy" id="395010"/>
    <lineage>
        <taxon>Eukaryota</taxon>
        <taxon>Fungi</taxon>
        <taxon>Dikarya</taxon>
        <taxon>Ascomycota</taxon>
        <taxon>Pezizomycotina</taxon>
        <taxon>Dothideomycetes</taxon>
        <taxon>Dothideomycetidae</taxon>
        <taxon>Mycosphaerellales</taxon>
        <taxon>Mycosphaerellaceae</taxon>
        <taxon>Zasmidium</taxon>
    </lineage>
</organism>
<feature type="region of interest" description="Disordered" evidence="1">
    <location>
        <begin position="469"/>
        <end position="489"/>
    </location>
</feature>
<dbReference type="InterPro" id="IPR048400">
    <property type="entry name" value="SLS1_N"/>
</dbReference>
<dbReference type="Pfam" id="PF20778">
    <property type="entry name" value="SLS1_C"/>
    <property type="match status" value="1"/>
</dbReference>
<name>A0ABR0EZU5_ZASCE</name>
<feature type="region of interest" description="Disordered" evidence="1">
    <location>
        <begin position="421"/>
        <end position="447"/>
    </location>
</feature>
<dbReference type="EMBL" id="JAXOVC010000001">
    <property type="protein sequence ID" value="KAK4506608.1"/>
    <property type="molecule type" value="Genomic_DNA"/>
</dbReference>
<gene>
    <name evidence="4" type="ORF">PRZ48_000340</name>
</gene>
<feature type="domain" description="SLS1 N-terminal" evidence="2">
    <location>
        <begin position="154"/>
        <end position="270"/>
    </location>
</feature>
<feature type="domain" description="SLS1 C-terminal" evidence="3">
    <location>
        <begin position="481"/>
        <end position="789"/>
    </location>
</feature>
<keyword evidence="5" id="KW-1185">Reference proteome</keyword>
<dbReference type="InterPro" id="IPR048401">
    <property type="entry name" value="SLS1_C"/>
</dbReference>
<feature type="region of interest" description="Disordered" evidence="1">
    <location>
        <begin position="793"/>
        <end position="878"/>
    </location>
</feature>
<feature type="compositionally biased region" description="Basic and acidic residues" evidence="1">
    <location>
        <begin position="865"/>
        <end position="878"/>
    </location>
</feature>
<comment type="caution">
    <text evidence="4">The sequence shown here is derived from an EMBL/GenBank/DDBJ whole genome shotgun (WGS) entry which is preliminary data.</text>
</comment>
<evidence type="ECO:0000313" key="5">
    <source>
        <dbReference type="Proteomes" id="UP001305779"/>
    </source>
</evidence>